<keyword evidence="1" id="KW-1133">Transmembrane helix</keyword>
<feature type="transmembrane region" description="Helical" evidence="1">
    <location>
        <begin position="89"/>
        <end position="111"/>
    </location>
</feature>
<comment type="caution">
    <text evidence="2">The sequence shown here is derived from an EMBL/GenBank/DDBJ whole genome shotgun (WGS) entry which is preliminary data.</text>
</comment>
<proteinExistence type="predicted"/>
<dbReference type="Gene3D" id="1.10.10.1320">
    <property type="entry name" value="Anti-sigma factor, zinc-finger domain"/>
    <property type="match status" value="1"/>
</dbReference>
<evidence type="ECO:0000313" key="2">
    <source>
        <dbReference type="EMBL" id="POO48855.1"/>
    </source>
</evidence>
<dbReference type="RefSeq" id="WP_103660151.1">
    <property type="nucleotide sequence ID" value="NZ_NXEJ01000012.1"/>
</dbReference>
<gene>
    <name evidence="2" type="ORF">CPJ18_23040</name>
</gene>
<dbReference type="EMBL" id="NXEJ01000012">
    <property type="protein sequence ID" value="POO48855.1"/>
    <property type="molecule type" value="Genomic_DNA"/>
</dbReference>
<protein>
    <submittedName>
        <fullName evidence="2">Fis family transcriptional regulator</fullName>
    </submittedName>
</protein>
<reference evidence="2 3" key="1">
    <citation type="journal article" date="2018" name="Syst. Appl. Microbiol.">
        <title>Agrobacterium rosae sp. nov., isolated from galls on different agricultural crops.</title>
        <authorList>
            <person name="Kuzmanovic N."/>
            <person name="Pulawska J."/>
            <person name="Smalla K."/>
            <person name="Nesme X."/>
        </authorList>
    </citation>
    <scope>NUCLEOTIDE SEQUENCE [LARGE SCALE GENOMIC DNA]</scope>
    <source>
        <strain evidence="2 3">NCPPB 1650</strain>
    </source>
</reference>
<keyword evidence="1" id="KW-0812">Transmembrane</keyword>
<dbReference type="AlphaFoldDB" id="A0AAE5VM97"/>
<sequence>MNEHDPVPEFDLDAYVDNQLDPAGRVRVEKHLANDPSAAARVMADLATRGALRLALQGDEQPSRPLKDAAHRLSNALSRKRMWSNLQRVAAIGILVTTGWIANSIIGPFAATDVVASVHPPAFVEQAIKAHQTTLIRAAMPSQPEVKHFDAEDIRSATAITMPKLPDDWEVVDVQVFPSDFGPSVEMSIVTQEGTRMSLFAVRPGTFTVKPVVNVNIANSEAAYWQIGEIAYALVASAPDTGLADEAELLTKSYF</sequence>
<name>A0AAE5VM97_9HYPH</name>
<accession>A0AAE5VM97</accession>
<dbReference type="Proteomes" id="UP000237447">
    <property type="component" value="Unassembled WGS sequence"/>
</dbReference>
<organism evidence="2 3">
    <name type="scientific">Agrobacterium rosae</name>
    <dbReference type="NCBI Taxonomy" id="1972867"/>
    <lineage>
        <taxon>Bacteria</taxon>
        <taxon>Pseudomonadati</taxon>
        <taxon>Pseudomonadota</taxon>
        <taxon>Alphaproteobacteria</taxon>
        <taxon>Hyphomicrobiales</taxon>
        <taxon>Rhizobiaceae</taxon>
        <taxon>Rhizobium/Agrobacterium group</taxon>
        <taxon>Agrobacterium</taxon>
    </lineage>
</organism>
<dbReference type="InterPro" id="IPR041916">
    <property type="entry name" value="Anti_sigma_zinc_sf"/>
</dbReference>
<keyword evidence="1" id="KW-0472">Membrane</keyword>
<dbReference type="GeneID" id="86882182"/>
<evidence type="ECO:0000256" key="1">
    <source>
        <dbReference type="SAM" id="Phobius"/>
    </source>
</evidence>
<evidence type="ECO:0000313" key="3">
    <source>
        <dbReference type="Proteomes" id="UP000237447"/>
    </source>
</evidence>